<reference evidence="2 3" key="1">
    <citation type="journal article" date="2013" name="Genome Biol. Evol.">
        <title>Genomes of Stigonematalean cyanobacteria (subsection V) and the evolution of oxygenic photosynthesis from prokaryotes to plastids.</title>
        <authorList>
            <person name="Dagan T."/>
            <person name="Roettger M."/>
            <person name="Stucken K."/>
            <person name="Landan G."/>
            <person name="Koch R."/>
            <person name="Major P."/>
            <person name="Gould S.B."/>
            <person name="Goremykin V.V."/>
            <person name="Rippka R."/>
            <person name="Tandeau de Marsac N."/>
            <person name="Gugger M."/>
            <person name="Lockhart P.J."/>
            <person name="Allen J.F."/>
            <person name="Brune I."/>
            <person name="Maus I."/>
            <person name="Puhler A."/>
            <person name="Martin W.F."/>
        </authorList>
    </citation>
    <scope>NUCLEOTIDE SEQUENCE [LARGE SCALE GENOMIC DNA]</scope>
    <source>
        <strain evidence="2 3">PCC 7110</strain>
    </source>
</reference>
<dbReference type="Proteomes" id="UP000076925">
    <property type="component" value="Unassembled WGS sequence"/>
</dbReference>
<dbReference type="EMBL" id="ANNX02000035">
    <property type="protein sequence ID" value="KYC39243.1"/>
    <property type="molecule type" value="Genomic_DNA"/>
</dbReference>
<comment type="caution">
    <text evidence="2">The sequence shown here is derived from an EMBL/GenBank/DDBJ whole genome shotgun (WGS) entry which is preliminary data.</text>
</comment>
<sequence length="64" mass="7509">MKNQLKHKYSITQELLKTVAIVAVVAIAIAVNFRQYQFRFTNQRGEIGEQVKQQKEYSLREPVQ</sequence>
<evidence type="ECO:0000313" key="2">
    <source>
        <dbReference type="EMBL" id="KYC39243.1"/>
    </source>
</evidence>
<accession>A0A139X3K7</accession>
<evidence type="ECO:0000313" key="3">
    <source>
        <dbReference type="Proteomes" id="UP000076925"/>
    </source>
</evidence>
<dbReference type="RefSeq" id="WP_017740369.1">
    <property type="nucleotide sequence ID" value="NZ_KQ976354.1"/>
</dbReference>
<protein>
    <submittedName>
        <fullName evidence="2">Uncharacterized protein</fullName>
    </submittedName>
</protein>
<evidence type="ECO:0000256" key="1">
    <source>
        <dbReference type="SAM" id="Phobius"/>
    </source>
</evidence>
<name>A0A139X3K7_9CYAN</name>
<keyword evidence="1" id="KW-0812">Transmembrane</keyword>
<keyword evidence="1" id="KW-1133">Transmembrane helix</keyword>
<organism evidence="2 3">
    <name type="scientific">Scytonema hofmannii PCC 7110</name>
    <dbReference type="NCBI Taxonomy" id="128403"/>
    <lineage>
        <taxon>Bacteria</taxon>
        <taxon>Bacillati</taxon>
        <taxon>Cyanobacteriota</taxon>
        <taxon>Cyanophyceae</taxon>
        <taxon>Nostocales</taxon>
        <taxon>Scytonemataceae</taxon>
        <taxon>Scytonema</taxon>
    </lineage>
</organism>
<keyword evidence="1" id="KW-0472">Membrane</keyword>
<feature type="transmembrane region" description="Helical" evidence="1">
    <location>
        <begin position="15"/>
        <end position="33"/>
    </location>
</feature>
<proteinExistence type="predicted"/>
<gene>
    <name evidence="2" type="ORF">WA1_31365</name>
</gene>
<keyword evidence="3" id="KW-1185">Reference proteome</keyword>
<dbReference type="AlphaFoldDB" id="A0A139X3K7"/>